<dbReference type="SUPFAM" id="SSF47473">
    <property type="entry name" value="EF-hand"/>
    <property type="match status" value="1"/>
</dbReference>
<comment type="caution">
    <text evidence="1">The sequence shown here is derived from an EMBL/GenBank/DDBJ whole genome shotgun (WGS) entry which is preliminary data.</text>
</comment>
<protein>
    <submittedName>
        <fullName evidence="1">Calmodulin-like</fullName>
    </submittedName>
</protein>
<gene>
    <name evidence="1" type="ORF">C2845_PM14G19200</name>
</gene>
<dbReference type="Gene3D" id="1.10.238.10">
    <property type="entry name" value="EF-hand"/>
    <property type="match status" value="1"/>
</dbReference>
<accession>A0A3L6PQ17</accession>
<keyword evidence="2" id="KW-1185">Reference proteome</keyword>
<dbReference type="InterPro" id="IPR011992">
    <property type="entry name" value="EF-hand-dom_pair"/>
</dbReference>
<dbReference type="EMBL" id="PQIB02000016">
    <property type="protein sequence ID" value="RLM61928.1"/>
    <property type="molecule type" value="Genomic_DNA"/>
</dbReference>
<organism evidence="1 2">
    <name type="scientific">Panicum miliaceum</name>
    <name type="common">Proso millet</name>
    <name type="synonym">Broomcorn millet</name>
    <dbReference type="NCBI Taxonomy" id="4540"/>
    <lineage>
        <taxon>Eukaryota</taxon>
        <taxon>Viridiplantae</taxon>
        <taxon>Streptophyta</taxon>
        <taxon>Embryophyta</taxon>
        <taxon>Tracheophyta</taxon>
        <taxon>Spermatophyta</taxon>
        <taxon>Magnoliopsida</taxon>
        <taxon>Liliopsida</taxon>
        <taxon>Poales</taxon>
        <taxon>Poaceae</taxon>
        <taxon>PACMAD clade</taxon>
        <taxon>Panicoideae</taxon>
        <taxon>Panicodae</taxon>
        <taxon>Paniceae</taxon>
        <taxon>Panicinae</taxon>
        <taxon>Panicum</taxon>
        <taxon>Panicum sect. Panicum</taxon>
    </lineage>
</organism>
<proteinExistence type="predicted"/>
<dbReference type="AlphaFoldDB" id="A0A3L6PQ17"/>
<evidence type="ECO:0000313" key="1">
    <source>
        <dbReference type="EMBL" id="RLM61928.1"/>
    </source>
</evidence>
<dbReference type="Proteomes" id="UP000275267">
    <property type="component" value="Unassembled WGS sequence"/>
</dbReference>
<name>A0A3L6PQ17_PANMI</name>
<sequence>MSREKHNTLQDCVKAVKETFITKAEHESSEEKFHKQQQEINEKLLMVQEDLNNIKVLKSIWLIRILAKNFDPEVLSRVKQEDLYDPVQVLKRESESNTGEPDEGGVDHEAQGFITTEELRDLLLFLGKRYSESVLKDIITKADVDLNRGVDFTQFLKIMENKDNDEELETALKLIDNDDVGCVPGSQTCAVGKPRREAPGESLRTCCL</sequence>
<dbReference type="STRING" id="4540.A0A3L6PQ17"/>
<reference evidence="2" key="1">
    <citation type="journal article" date="2019" name="Nat. Commun.">
        <title>The genome of broomcorn millet.</title>
        <authorList>
            <person name="Zou C."/>
            <person name="Miki D."/>
            <person name="Li D."/>
            <person name="Tang Q."/>
            <person name="Xiao L."/>
            <person name="Rajput S."/>
            <person name="Deng P."/>
            <person name="Jia W."/>
            <person name="Huang R."/>
            <person name="Zhang M."/>
            <person name="Sun Y."/>
            <person name="Hu J."/>
            <person name="Fu X."/>
            <person name="Schnable P.S."/>
            <person name="Li F."/>
            <person name="Zhang H."/>
            <person name="Feng B."/>
            <person name="Zhu X."/>
            <person name="Liu R."/>
            <person name="Schnable J.C."/>
            <person name="Zhu J.-K."/>
            <person name="Zhang H."/>
        </authorList>
    </citation>
    <scope>NUCLEOTIDE SEQUENCE [LARGE SCALE GENOMIC DNA]</scope>
</reference>
<dbReference type="OrthoDB" id="429467at2759"/>
<evidence type="ECO:0000313" key="2">
    <source>
        <dbReference type="Proteomes" id="UP000275267"/>
    </source>
</evidence>